<dbReference type="SMART" id="SM00360">
    <property type="entry name" value="RRM"/>
    <property type="match status" value="2"/>
</dbReference>
<dbReference type="InterPro" id="IPR000504">
    <property type="entry name" value="RRM_dom"/>
</dbReference>
<dbReference type="GO" id="GO:0005829">
    <property type="term" value="C:cytosol"/>
    <property type="evidence" value="ECO:0007669"/>
    <property type="project" value="TreeGrafter"/>
</dbReference>
<dbReference type="InterPro" id="IPR050825">
    <property type="entry name" value="RBM42_RBP45_47-like"/>
</dbReference>
<dbReference type="InterPro" id="IPR012677">
    <property type="entry name" value="Nucleotide-bd_a/b_plait_sf"/>
</dbReference>
<sequence>MNLVRPNTDDFSVFVGDLAPDVTDFVLQEAFRVYYPSVRSAKVIVDPATGRSKGYGFVRFANEAERDKSLEMQGYQLSNRPIRVSLATARRSPSTGMPGTHPAELDPTNTTLFIGGLSAGVSEDELRAIFVRYGEVVYTKIPQGKGCGFVQFVNRPDAEAAMAEMNGQMVGASAIRISWGRSTSRTAILQAQQRPAPGALAAYGAFAAPAGYGAAPGALVDPYGAVAAAPAGLAPAGAMYAAAAPAAAGMYGIAAGGGVYGGVPALSAGFTVGSADAAQYVLATTQGFAGLQVQQPLAGQLLGALQQPQQMYDPMTIDVSKLNSIFVQRQQPGLTGAFIRQM</sequence>
<evidence type="ECO:0000256" key="2">
    <source>
        <dbReference type="ARBA" id="ARBA00022884"/>
    </source>
</evidence>
<dbReference type="GO" id="GO:0003729">
    <property type="term" value="F:mRNA binding"/>
    <property type="evidence" value="ECO:0007669"/>
    <property type="project" value="InterPro"/>
</dbReference>
<keyword evidence="2 3" id="KW-0694">RNA-binding</keyword>
<reference evidence="5 6" key="1">
    <citation type="submission" date="2016-10" db="EMBL/GenBank/DDBJ databases">
        <authorList>
            <person name="Cai Z."/>
        </authorList>
    </citation>
    <scope>NUCLEOTIDE SEQUENCE [LARGE SCALE GENOMIC DNA]</scope>
</reference>
<keyword evidence="1" id="KW-0677">Repeat</keyword>
<feature type="domain" description="RRM" evidence="4">
    <location>
        <begin position="110"/>
        <end position="182"/>
    </location>
</feature>
<protein>
    <recommendedName>
        <fullName evidence="4">RRM domain-containing protein</fullName>
    </recommendedName>
</protein>
<gene>
    <name evidence="5" type="ORF">BQ4739_LOCUS11544</name>
</gene>
<keyword evidence="6" id="KW-1185">Reference proteome</keyword>
<evidence type="ECO:0000256" key="3">
    <source>
        <dbReference type="PROSITE-ProRule" id="PRU00176"/>
    </source>
</evidence>
<dbReference type="PANTHER" id="PTHR47640">
    <property type="entry name" value="TRNA SELENOCYSTEINE 1-ASSOCIATED PROTEIN 1-RELATED-RELATED"/>
    <property type="match status" value="1"/>
</dbReference>
<dbReference type="InterPro" id="IPR035979">
    <property type="entry name" value="RBD_domain_sf"/>
</dbReference>
<dbReference type="AlphaFoldDB" id="A0A383W2Q4"/>
<dbReference type="Proteomes" id="UP000256970">
    <property type="component" value="Unassembled WGS sequence"/>
</dbReference>
<evidence type="ECO:0000259" key="4">
    <source>
        <dbReference type="PROSITE" id="PS50102"/>
    </source>
</evidence>
<feature type="domain" description="RRM" evidence="4">
    <location>
        <begin position="11"/>
        <end position="89"/>
    </location>
</feature>
<proteinExistence type="predicted"/>
<dbReference type="PANTHER" id="PTHR47640:SF10">
    <property type="entry name" value="TRNA SELENOCYSTEINE 1-ASSOCIATED PROTEIN 1-RELATED"/>
    <property type="match status" value="1"/>
</dbReference>
<accession>A0A383W2Q4</accession>
<dbReference type="Gene3D" id="3.30.70.330">
    <property type="match status" value="2"/>
</dbReference>
<dbReference type="PROSITE" id="PS50102">
    <property type="entry name" value="RRM"/>
    <property type="match status" value="2"/>
</dbReference>
<dbReference type="STRING" id="3088.A0A383W2Q4"/>
<evidence type="ECO:0000313" key="5">
    <source>
        <dbReference type="EMBL" id="SZX71392.1"/>
    </source>
</evidence>
<evidence type="ECO:0000256" key="1">
    <source>
        <dbReference type="ARBA" id="ARBA00022737"/>
    </source>
</evidence>
<evidence type="ECO:0000313" key="6">
    <source>
        <dbReference type="Proteomes" id="UP000256970"/>
    </source>
</evidence>
<dbReference type="FunFam" id="3.30.70.330:FF:000405">
    <property type="entry name" value="polyadenylate-binding protein RBP45"/>
    <property type="match status" value="1"/>
</dbReference>
<dbReference type="CDD" id="cd12345">
    <property type="entry name" value="RRM2_SECp43_like"/>
    <property type="match status" value="1"/>
</dbReference>
<dbReference type="SUPFAM" id="SSF54928">
    <property type="entry name" value="RNA-binding domain, RBD"/>
    <property type="match status" value="2"/>
</dbReference>
<organism evidence="5 6">
    <name type="scientific">Tetradesmus obliquus</name>
    <name type="common">Green alga</name>
    <name type="synonym">Acutodesmus obliquus</name>
    <dbReference type="NCBI Taxonomy" id="3088"/>
    <lineage>
        <taxon>Eukaryota</taxon>
        <taxon>Viridiplantae</taxon>
        <taxon>Chlorophyta</taxon>
        <taxon>core chlorophytes</taxon>
        <taxon>Chlorophyceae</taxon>
        <taxon>CS clade</taxon>
        <taxon>Sphaeropleales</taxon>
        <taxon>Scenedesmaceae</taxon>
        <taxon>Tetradesmus</taxon>
    </lineage>
</organism>
<name>A0A383W2Q4_TETOB</name>
<dbReference type="EMBL" id="FNXT01001049">
    <property type="protein sequence ID" value="SZX71392.1"/>
    <property type="molecule type" value="Genomic_DNA"/>
</dbReference>
<dbReference type="Pfam" id="PF00076">
    <property type="entry name" value="RRM_1"/>
    <property type="match status" value="2"/>
</dbReference>